<keyword evidence="2" id="KW-1185">Reference proteome</keyword>
<protein>
    <submittedName>
        <fullName evidence="1">Uncharacterized protein</fullName>
    </submittedName>
</protein>
<dbReference type="Proteomes" id="UP001148299">
    <property type="component" value="Unassembled WGS sequence"/>
</dbReference>
<evidence type="ECO:0000313" key="1">
    <source>
        <dbReference type="EMBL" id="KAJ5363090.1"/>
    </source>
</evidence>
<name>A0A9W9RP39_PENBR</name>
<reference evidence="1" key="1">
    <citation type="submission" date="2022-12" db="EMBL/GenBank/DDBJ databases">
        <authorList>
            <person name="Petersen C."/>
        </authorList>
    </citation>
    <scope>NUCLEOTIDE SEQUENCE</scope>
    <source>
        <strain evidence="1">IBT 35675</strain>
    </source>
</reference>
<sequence length="69" mass="7673">MAIDPENGDTGYIGFEYKDHHVESSIPIATNLEAVMRDSGVKLIVLPPHTASAWSYWSSAEVRAYKHLV</sequence>
<dbReference type="EMBL" id="JAPZBR010000002">
    <property type="protein sequence ID" value="KAJ5363090.1"/>
    <property type="molecule type" value="Genomic_DNA"/>
</dbReference>
<organism evidence="1 2">
    <name type="scientific">Penicillium brevicompactum</name>
    <dbReference type="NCBI Taxonomy" id="5074"/>
    <lineage>
        <taxon>Eukaryota</taxon>
        <taxon>Fungi</taxon>
        <taxon>Dikarya</taxon>
        <taxon>Ascomycota</taxon>
        <taxon>Pezizomycotina</taxon>
        <taxon>Eurotiomycetes</taxon>
        <taxon>Eurotiomycetidae</taxon>
        <taxon>Eurotiales</taxon>
        <taxon>Aspergillaceae</taxon>
        <taxon>Penicillium</taxon>
    </lineage>
</organism>
<accession>A0A9W9RP39</accession>
<proteinExistence type="predicted"/>
<gene>
    <name evidence="1" type="ORF">N7541_003934</name>
</gene>
<evidence type="ECO:0000313" key="2">
    <source>
        <dbReference type="Proteomes" id="UP001148299"/>
    </source>
</evidence>
<dbReference type="AlphaFoldDB" id="A0A9W9RP39"/>
<reference evidence="1" key="2">
    <citation type="journal article" date="2023" name="IMA Fungus">
        <title>Comparative genomic study of the Penicillium genus elucidates a diverse pangenome and 15 lateral gene transfer events.</title>
        <authorList>
            <person name="Petersen C."/>
            <person name="Sorensen T."/>
            <person name="Nielsen M.R."/>
            <person name="Sondergaard T.E."/>
            <person name="Sorensen J.L."/>
            <person name="Fitzpatrick D.A."/>
            <person name="Frisvad J.C."/>
            <person name="Nielsen K.L."/>
        </authorList>
    </citation>
    <scope>NUCLEOTIDE SEQUENCE</scope>
    <source>
        <strain evidence="1">IBT 35675</strain>
    </source>
</reference>
<comment type="caution">
    <text evidence="1">The sequence shown here is derived from an EMBL/GenBank/DDBJ whole genome shotgun (WGS) entry which is preliminary data.</text>
</comment>